<dbReference type="STRING" id="490189.SAMN02927903_00156"/>
<organism evidence="1 2">
    <name type="scientific">Flavobacterium caeni</name>
    <dbReference type="NCBI Taxonomy" id="490189"/>
    <lineage>
        <taxon>Bacteria</taxon>
        <taxon>Pseudomonadati</taxon>
        <taxon>Bacteroidota</taxon>
        <taxon>Flavobacteriia</taxon>
        <taxon>Flavobacteriales</taxon>
        <taxon>Flavobacteriaceae</taxon>
        <taxon>Flavobacterium</taxon>
    </lineage>
</organism>
<reference evidence="1 2" key="1">
    <citation type="submission" date="2016-10" db="EMBL/GenBank/DDBJ databases">
        <authorList>
            <person name="de Groot N.N."/>
        </authorList>
    </citation>
    <scope>NUCLEOTIDE SEQUENCE [LARGE SCALE GENOMIC DNA]</scope>
    <source>
        <strain evidence="1 2">CGMCC 1.7031</strain>
    </source>
</reference>
<evidence type="ECO:0000313" key="2">
    <source>
        <dbReference type="Proteomes" id="UP000199354"/>
    </source>
</evidence>
<name>A0A1G5AUB3_9FLAO</name>
<keyword evidence="2" id="KW-1185">Reference proteome</keyword>
<proteinExistence type="predicted"/>
<dbReference type="InterPro" id="IPR018673">
    <property type="entry name" value="DUF2141"/>
</dbReference>
<sequence>MKKAILVLVFLIGGWMQAQTISLEVKMTGFRTDAGNVKVGLYNNEDDFLRKVFKNAVVDIKNGTASVTFKDLPKGTYAVSVYHDENNNGKMDKNTFHIPTEGYGTSNDAKGFMGPPKYEDAKFAVAKNAKVNIKLNY</sequence>
<dbReference type="OrthoDB" id="9788332at2"/>
<accession>A0A1G5AUB3</accession>
<dbReference type="EMBL" id="FMVF01000002">
    <property type="protein sequence ID" value="SCX81463.1"/>
    <property type="molecule type" value="Genomic_DNA"/>
</dbReference>
<dbReference type="Pfam" id="PF09912">
    <property type="entry name" value="DUF2141"/>
    <property type="match status" value="1"/>
</dbReference>
<gene>
    <name evidence="1" type="ORF">SAMN02927903_00156</name>
</gene>
<evidence type="ECO:0000313" key="1">
    <source>
        <dbReference type="EMBL" id="SCX81463.1"/>
    </source>
</evidence>
<protein>
    <submittedName>
        <fullName evidence="1">Uncharacterized conserved protein, DUF2141 family</fullName>
    </submittedName>
</protein>
<dbReference type="Proteomes" id="UP000199354">
    <property type="component" value="Unassembled WGS sequence"/>
</dbReference>
<dbReference type="RefSeq" id="WP_091140158.1">
    <property type="nucleotide sequence ID" value="NZ_FMVF01000002.1"/>
</dbReference>
<dbReference type="AlphaFoldDB" id="A0A1G5AUB3"/>